<accession>A0AA88DNK3</accession>
<dbReference type="Proteomes" id="UP001187192">
    <property type="component" value="Unassembled WGS sequence"/>
</dbReference>
<gene>
    <name evidence="2" type="ORF">TIFTF001_027541</name>
</gene>
<reference evidence="2" key="1">
    <citation type="submission" date="2023-07" db="EMBL/GenBank/DDBJ databases">
        <title>draft genome sequence of fig (Ficus carica).</title>
        <authorList>
            <person name="Takahashi T."/>
            <person name="Nishimura K."/>
        </authorList>
    </citation>
    <scope>NUCLEOTIDE SEQUENCE</scope>
</reference>
<sequence>MTTSILRPPDSVPRSSDESQQLQDVEDVSPLMPLEAIPVLRGGGAALLLRKVGGDAQQLVGPTGATAIPPPLRR</sequence>
<comment type="caution">
    <text evidence="2">The sequence shown here is derived from an EMBL/GenBank/DDBJ whole genome shotgun (WGS) entry which is preliminary data.</text>
</comment>
<organism evidence="2 3">
    <name type="scientific">Ficus carica</name>
    <name type="common">Common fig</name>
    <dbReference type="NCBI Taxonomy" id="3494"/>
    <lineage>
        <taxon>Eukaryota</taxon>
        <taxon>Viridiplantae</taxon>
        <taxon>Streptophyta</taxon>
        <taxon>Embryophyta</taxon>
        <taxon>Tracheophyta</taxon>
        <taxon>Spermatophyta</taxon>
        <taxon>Magnoliopsida</taxon>
        <taxon>eudicotyledons</taxon>
        <taxon>Gunneridae</taxon>
        <taxon>Pentapetalae</taxon>
        <taxon>rosids</taxon>
        <taxon>fabids</taxon>
        <taxon>Rosales</taxon>
        <taxon>Moraceae</taxon>
        <taxon>Ficeae</taxon>
        <taxon>Ficus</taxon>
    </lineage>
</organism>
<keyword evidence="3" id="KW-1185">Reference proteome</keyword>
<dbReference type="AlphaFoldDB" id="A0AA88DNK3"/>
<name>A0AA88DNK3_FICCA</name>
<protein>
    <submittedName>
        <fullName evidence="2">Uncharacterized protein</fullName>
    </submittedName>
</protein>
<evidence type="ECO:0000313" key="3">
    <source>
        <dbReference type="Proteomes" id="UP001187192"/>
    </source>
</evidence>
<proteinExistence type="predicted"/>
<dbReference type="EMBL" id="BTGU01000078">
    <property type="protein sequence ID" value="GMN58435.1"/>
    <property type="molecule type" value="Genomic_DNA"/>
</dbReference>
<evidence type="ECO:0000256" key="1">
    <source>
        <dbReference type="SAM" id="MobiDB-lite"/>
    </source>
</evidence>
<feature type="region of interest" description="Disordered" evidence="1">
    <location>
        <begin position="1"/>
        <end position="27"/>
    </location>
</feature>
<evidence type="ECO:0000313" key="2">
    <source>
        <dbReference type="EMBL" id="GMN58435.1"/>
    </source>
</evidence>